<proteinExistence type="predicted"/>
<name>A0A5D4JEJ7_9ACTN</name>
<dbReference type="Proteomes" id="UP000323242">
    <property type="component" value="Unassembled WGS sequence"/>
</dbReference>
<reference evidence="2 3" key="1">
    <citation type="submission" date="2019-08" db="EMBL/GenBank/DDBJ databases">
        <title>Draft genome for granaticin producer strain Streptomyces parvus C05.</title>
        <authorList>
            <person name="Gonzalez-Pimentel J.L."/>
        </authorList>
    </citation>
    <scope>NUCLEOTIDE SEQUENCE [LARGE SCALE GENOMIC DNA]</scope>
    <source>
        <strain evidence="2 3">C05</strain>
    </source>
</reference>
<dbReference type="EMBL" id="VSZQ01000066">
    <property type="protein sequence ID" value="TYR63901.1"/>
    <property type="molecule type" value="Genomic_DNA"/>
</dbReference>
<evidence type="ECO:0000256" key="1">
    <source>
        <dbReference type="SAM" id="MobiDB-lite"/>
    </source>
</evidence>
<evidence type="ECO:0000313" key="2">
    <source>
        <dbReference type="EMBL" id="TYR63901.1"/>
    </source>
</evidence>
<accession>A0A5D4JEJ7</accession>
<keyword evidence="3" id="KW-1185">Reference proteome</keyword>
<gene>
    <name evidence="2" type="ORF">FY004_14485</name>
</gene>
<dbReference type="AlphaFoldDB" id="A0A5D4JEJ7"/>
<sequence length="153" mass="16740">MTLVLRTTDRPAESTPAQPVLPAGTDPLLQLAYETQPPSGPGATRCLSHPRELALRGIPVTCTACRARRDWLLINHGRNVWVCCRCSNQWLEPEISRADFDALIAIPDGTIYPSVEQGLAALGFDGAFAGTYLDWYSSRISLSDLVFRRVAGV</sequence>
<evidence type="ECO:0000313" key="3">
    <source>
        <dbReference type="Proteomes" id="UP000323242"/>
    </source>
</evidence>
<feature type="region of interest" description="Disordered" evidence="1">
    <location>
        <begin position="1"/>
        <end position="23"/>
    </location>
</feature>
<protein>
    <submittedName>
        <fullName evidence="2">Uncharacterized protein</fullName>
    </submittedName>
</protein>
<organism evidence="2 3">
    <name type="scientific">Streptomyces parvus</name>
    <dbReference type="NCBI Taxonomy" id="66428"/>
    <lineage>
        <taxon>Bacteria</taxon>
        <taxon>Bacillati</taxon>
        <taxon>Actinomycetota</taxon>
        <taxon>Actinomycetes</taxon>
        <taxon>Kitasatosporales</taxon>
        <taxon>Streptomycetaceae</taxon>
        <taxon>Streptomyces</taxon>
    </lineage>
</organism>
<comment type="caution">
    <text evidence="2">The sequence shown here is derived from an EMBL/GenBank/DDBJ whole genome shotgun (WGS) entry which is preliminary data.</text>
</comment>
<dbReference type="RefSeq" id="WP_148902770.1">
    <property type="nucleotide sequence ID" value="NZ_VSZQ01000066.1"/>
</dbReference>